<dbReference type="SUPFAM" id="SSF63829">
    <property type="entry name" value="Calcium-dependent phosphotriesterase"/>
    <property type="match status" value="1"/>
</dbReference>
<accession>A0A210Q9J4</accession>
<keyword evidence="1" id="KW-0862">Zinc</keyword>
<evidence type="ECO:0000259" key="3">
    <source>
        <dbReference type="PROSITE" id="PS50119"/>
    </source>
</evidence>
<keyword evidence="1" id="KW-0479">Metal-binding</keyword>
<dbReference type="PANTHER" id="PTHR25462">
    <property type="entry name" value="BONUS, ISOFORM C-RELATED"/>
    <property type="match status" value="1"/>
</dbReference>
<feature type="domain" description="B box-type" evidence="3">
    <location>
        <begin position="32"/>
        <end position="74"/>
    </location>
</feature>
<dbReference type="SMART" id="SM00336">
    <property type="entry name" value="BBOX"/>
    <property type="match status" value="2"/>
</dbReference>
<dbReference type="Gene3D" id="3.30.160.60">
    <property type="entry name" value="Classic Zinc Finger"/>
    <property type="match status" value="1"/>
</dbReference>
<proteinExistence type="predicted"/>
<keyword evidence="5" id="KW-1185">Reference proteome</keyword>
<organism evidence="4 5">
    <name type="scientific">Mizuhopecten yessoensis</name>
    <name type="common">Japanese scallop</name>
    <name type="synonym">Patinopecten yessoensis</name>
    <dbReference type="NCBI Taxonomy" id="6573"/>
    <lineage>
        <taxon>Eukaryota</taxon>
        <taxon>Metazoa</taxon>
        <taxon>Spiralia</taxon>
        <taxon>Lophotrochozoa</taxon>
        <taxon>Mollusca</taxon>
        <taxon>Bivalvia</taxon>
        <taxon>Autobranchia</taxon>
        <taxon>Pteriomorphia</taxon>
        <taxon>Pectinida</taxon>
        <taxon>Pectinoidea</taxon>
        <taxon>Pectinidae</taxon>
        <taxon>Mizuhopecten</taxon>
    </lineage>
</organism>
<protein>
    <submittedName>
        <fullName evidence="4">Transcription intermediary factor 1-alpha</fullName>
    </submittedName>
</protein>
<dbReference type="Gene3D" id="2.120.10.30">
    <property type="entry name" value="TolB, C-terminal domain"/>
    <property type="match status" value="1"/>
</dbReference>
<keyword evidence="2" id="KW-0175">Coiled coil</keyword>
<dbReference type="SUPFAM" id="SSF57845">
    <property type="entry name" value="B-box zinc-binding domain"/>
    <property type="match status" value="1"/>
</dbReference>
<dbReference type="AlphaFoldDB" id="A0A210Q9J4"/>
<reference evidence="4 5" key="1">
    <citation type="journal article" date="2017" name="Nat. Ecol. Evol.">
        <title>Scallop genome provides insights into evolution of bilaterian karyotype and development.</title>
        <authorList>
            <person name="Wang S."/>
            <person name="Zhang J."/>
            <person name="Jiao W."/>
            <person name="Li J."/>
            <person name="Xun X."/>
            <person name="Sun Y."/>
            <person name="Guo X."/>
            <person name="Huan P."/>
            <person name="Dong B."/>
            <person name="Zhang L."/>
            <person name="Hu X."/>
            <person name="Sun X."/>
            <person name="Wang J."/>
            <person name="Zhao C."/>
            <person name="Wang Y."/>
            <person name="Wang D."/>
            <person name="Huang X."/>
            <person name="Wang R."/>
            <person name="Lv J."/>
            <person name="Li Y."/>
            <person name="Zhang Z."/>
            <person name="Liu B."/>
            <person name="Lu W."/>
            <person name="Hui Y."/>
            <person name="Liang J."/>
            <person name="Zhou Z."/>
            <person name="Hou R."/>
            <person name="Li X."/>
            <person name="Liu Y."/>
            <person name="Li H."/>
            <person name="Ning X."/>
            <person name="Lin Y."/>
            <person name="Zhao L."/>
            <person name="Xing Q."/>
            <person name="Dou J."/>
            <person name="Li Y."/>
            <person name="Mao J."/>
            <person name="Guo H."/>
            <person name="Dou H."/>
            <person name="Li T."/>
            <person name="Mu C."/>
            <person name="Jiang W."/>
            <person name="Fu Q."/>
            <person name="Fu X."/>
            <person name="Miao Y."/>
            <person name="Liu J."/>
            <person name="Yu Q."/>
            <person name="Li R."/>
            <person name="Liao H."/>
            <person name="Li X."/>
            <person name="Kong Y."/>
            <person name="Jiang Z."/>
            <person name="Chourrout D."/>
            <person name="Li R."/>
            <person name="Bao Z."/>
        </authorList>
    </citation>
    <scope>NUCLEOTIDE SEQUENCE [LARGE SCALE GENOMIC DNA]</scope>
    <source>
        <strain evidence="4 5">PY_sf001</strain>
    </source>
</reference>
<evidence type="ECO:0000256" key="2">
    <source>
        <dbReference type="SAM" id="Coils"/>
    </source>
</evidence>
<sequence length="565" mass="64059">MACFHRIDINVSSKMASKLSIRRAQVHVPNTCAWCESIQDVNWYCNDCLEVLCDRCKEIHKRANRTKNDDVVPIKEANKQDEAVLPEVCKTHRGKTCDLYCSDCDIAMCTMCFTEGHKQHTFKNIEEEIVSQKQYMQDQLKILKSKSDHFNDNLSKRHEVNKSVKESVAVIRQTVQTQRQKLKAEIDSIADAVLVELSALVNEEEKSYQQDCKSNEQTIKEIKQLIKDVEQKTEKMSTTSILELTGRLRTTIPLYDVTKKSVLPRPPHFIPGELNADQIKSMIGYIHVGKLKTDDLRYEKKEVDSKKVSQISTFLVSQQTQINSICPIDDNHAWMSVHGSKVLVKVNKEGKVTESVSLDFNPWCLAMTNTEELLITFRNSSPLIHKLSKDRRVTRFADISPFGAWGISVSDNDEVFVTTATTTIQVLNMSGERIRQISCGGDGQSIVCMTTGCIAVTTGTSMYHCKEMIVINKSDQIIQKWSGELDNGQELEKTTQCNIARDRYDRVFVPDSYTNQVYVLSGNERKAKCLLNKTHGVTQPLAVCVDRCGHVWIGCYNGTVHVMEL</sequence>
<evidence type="ECO:0000313" key="4">
    <source>
        <dbReference type="EMBL" id="OWF45359.1"/>
    </source>
</evidence>
<feature type="domain" description="B box-type" evidence="3">
    <location>
        <begin position="88"/>
        <end position="125"/>
    </location>
</feature>
<dbReference type="GO" id="GO:0008270">
    <property type="term" value="F:zinc ion binding"/>
    <property type="evidence" value="ECO:0007669"/>
    <property type="project" value="UniProtKB-KW"/>
</dbReference>
<dbReference type="PANTHER" id="PTHR25462:SF296">
    <property type="entry name" value="MEIOTIC P26, ISOFORM F"/>
    <property type="match status" value="1"/>
</dbReference>
<dbReference type="OrthoDB" id="6081610at2759"/>
<dbReference type="InterPro" id="IPR011042">
    <property type="entry name" value="6-blade_b-propeller_TolB-like"/>
</dbReference>
<dbReference type="EMBL" id="NEDP02004517">
    <property type="protein sequence ID" value="OWF45359.1"/>
    <property type="molecule type" value="Genomic_DNA"/>
</dbReference>
<comment type="caution">
    <text evidence="4">The sequence shown here is derived from an EMBL/GenBank/DDBJ whole genome shotgun (WGS) entry which is preliminary data.</text>
</comment>
<keyword evidence="1" id="KW-0863">Zinc-finger</keyword>
<dbReference type="CDD" id="cd19756">
    <property type="entry name" value="Bbox2"/>
    <property type="match status" value="1"/>
</dbReference>
<dbReference type="InterPro" id="IPR047153">
    <property type="entry name" value="TRIM45/56/19-like"/>
</dbReference>
<dbReference type="PROSITE" id="PS50119">
    <property type="entry name" value="ZF_BBOX"/>
    <property type="match status" value="2"/>
</dbReference>
<gene>
    <name evidence="4" type="ORF">KP79_PYT16855</name>
</gene>
<name>A0A210Q9J4_MIZYE</name>
<dbReference type="Pfam" id="PF00643">
    <property type="entry name" value="zf-B_box"/>
    <property type="match status" value="1"/>
</dbReference>
<dbReference type="Proteomes" id="UP000242188">
    <property type="component" value="Unassembled WGS sequence"/>
</dbReference>
<feature type="coiled-coil region" evidence="2">
    <location>
        <begin position="172"/>
        <end position="239"/>
    </location>
</feature>
<evidence type="ECO:0000256" key="1">
    <source>
        <dbReference type="PROSITE-ProRule" id="PRU00024"/>
    </source>
</evidence>
<dbReference type="InterPro" id="IPR000315">
    <property type="entry name" value="Znf_B-box"/>
</dbReference>
<evidence type="ECO:0000313" key="5">
    <source>
        <dbReference type="Proteomes" id="UP000242188"/>
    </source>
</evidence>